<feature type="domain" description="N-acetyltransferase" evidence="1">
    <location>
        <begin position="23"/>
        <end position="163"/>
    </location>
</feature>
<proteinExistence type="predicted"/>
<dbReference type="GO" id="GO:0016747">
    <property type="term" value="F:acyltransferase activity, transferring groups other than amino-acyl groups"/>
    <property type="evidence" value="ECO:0007669"/>
    <property type="project" value="InterPro"/>
</dbReference>
<gene>
    <name evidence="2" type="ORF">KC207_07880</name>
</gene>
<evidence type="ECO:0000313" key="3">
    <source>
        <dbReference type="Proteomes" id="UP000677016"/>
    </source>
</evidence>
<dbReference type="InterPro" id="IPR016181">
    <property type="entry name" value="Acyl_CoA_acyltransferase"/>
</dbReference>
<dbReference type="Proteomes" id="UP000677016">
    <property type="component" value="Unassembled WGS sequence"/>
</dbReference>
<evidence type="ECO:0000313" key="2">
    <source>
        <dbReference type="EMBL" id="MBR7743206.1"/>
    </source>
</evidence>
<dbReference type="PROSITE" id="PS51186">
    <property type="entry name" value="GNAT"/>
    <property type="match status" value="1"/>
</dbReference>
<dbReference type="AlphaFoldDB" id="A0A941D7U5"/>
<accession>A0A941D7U5</accession>
<dbReference type="CDD" id="cd04301">
    <property type="entry name" value="NAT_SF"/>
    <property type="match status" value="1"/>
</dbReference>
<evidence type="ECO:0000259" key="1">
    <source>
        <dbReference type="PROSITE" id="PS51186"/>
    </source>
</evidence>
<organism evidence="2 3">
    <name type="scientific">Phycicoccus avicenniae</name>
    <dbReference type="NCBI Taxonomy" id="2828860"/>
    <lineage>
        <taxon>Bacteria</taxon>
        <taxon>Bacillati</taxon>
        <taxon>Actinomycetota</taxon>
        <taxon>Actinomycetes</taxon>
        <taxon>Micrococcales</taxon>
        <taxon>Intrasporangiaceae</taxon>
        <taxon>Phycicoccus</taxon>
    </lineage>
</organism>
<dbReference type="SUPFAM" id="SSF55729">
    <property type="entry name" value="Acyl-CoA N-acyltransferases (Nat)"/>
    <property type="match status" value="1"/>
</dbReference>
<dbReference type="Pfam" id="PF00583">
    <property type="entry name" value="Acetyltransf_1"/>
    <property type="match status" value="1"/>
</dbReference>
<protein>
    <submittedName>
        <fullName evidence="2">GNAT family N-acetyltransferase</fullName>
    </submittedName>
</protein>
<name>A0A941D7U5_9MICO</name>
<dbReference type="Gene3D" id="3.40.630.30">
    <property type="match status" value="1"/>
</dbReference>
<keyword evidence="3" id="KW-1185">Reference proteome</keyword>
<sequence>MRSRSRWCTICAVTTDDPTPSGPTQRTLVGEGDAALDQRLSDELDRHNAAATADVEPARELTVQVLDGDGALLAGASGWTWGAAAGIAMTWVDASVRGQGVGRDLLAAFEEEARARGCTHVFTTSFTFQAPDFYVAAGYRETFRWEGVPTAGRDDVHLRKDLC</sequence>
<reference evidence="2" key="1">
    <citation type="submission" date="2021-04" db="EMBL/GenBank/DDBJ databases">
        <title>Phycicoccus avicenniae sp. nov., a novel endophytic actinomycetes isolated from branch of Avicennia mariana.</title>
        <authorList>
            <person name="Tuo L."/>
        </authorList>
    </citation>
    <scope>NUCLEOTIDE SEQUENCE</scope>
    <source>
        <strain evidence="2">BSK3Z-2</strain>
    </source>
</reference>
<dbReference type="EMBL" id="JAGSNF010000009">
    <property type="protein sequence ID" value="MBR7743206.1"/>
    <property type="molecule type" value="Genomic_DNA"/>
</dbReference>
<dbReference type="InterPro" id="IPR000182">
    <property type="entry name" value="GNAT_dom"/>
</dbReference>
<comment type="caution">
    <text evidence="2">The sequence shown here is derived from an EMBL/GenBank/DDBJ whole genome shotgun (WGS) entry which is preliminary data.</text>
</comment>